<dbReference type="InterPro" id="IPR016454">
    <property type="entry name" value="Cysteine_dSase"/>
</dbReference>
<evidence type="ECO:0000256" key="6">
    <source>
        <dbReference type="ARBA" id="ARBA00022898"/>
    </source>
</evidence>
<evidence type="ECO:0000256" key="8">
    <source>
        <dbReference type="ARBA" id="ARBA00023014"/>
    </source>
</evidence>
<evidence type="ECO:0000256" key="4">
    <source>
        <dbReference type="ARBA" id="ARBA00022679"/>
    </source>
</evidence>
<dbReference type="Gene3D" id="1.10.260.50">
    <property type="match status" value="1"/>
</dbReference>
<keyword evidence="5" id="KW-0479">Metal-binding</keyword>
<keyword evidence="6" id="KW-0663">Pyridoxal phosphate</keyword>
<dbReference type="InterPro" id="IPR015424">
    <property type="entry name" value="PyrdxlP-dep_Trfase"/>
</dbReference>
<dbReference type="Proteomes" id="UP000006294">
    <property type="component" value="Chromosome"/>
</dbReference>
<sequence>MEPIYLDHAATTPMHPNVIKAMQEVMGEVYGNPSSIHQFGRRARAILDENRRYLAQSIGADEKELYFTSGGTEADNLALIGVALANQHKGKHIITTAIEHHANIHAAEHLESLGFEVTYLPVNEAGYVQPSDVVRQLRPDTILVSVMMINNEVGTIQPIEEIAKVLKDHQAYFHTDAVQAYGLIKLDVKQLGVDLMSVSAHKLNGPKGVGFLYAQQDVKFNALQHGGNQERLKRPGTESLPGIVGMRVAIEQIEANNYQTYDKYKLYRDLFYKELQQSGIDFSVNGKFEELAPTILNISFANTNVEQMLMSLDLEGVAVSSGSACTAGSIEASHVLTAMYGSDHPKTKNSIRFSFGFANDEAQMIEAAKRVINVVKRLTK</sequence>
<dbReference type="Gene3D" id="3.40.640.10">
    <property type="entry name" value="Type I PLP-dependent aspartate aminotransferase-like (Major domain)"/>
    <property type="match status" value="1"/>
</dbReference>
<comment type="similarity">
    <text evidence="2">Belongs to the class-V pyridoxal-phosphate-dependent aminotransferase family. NifS/IscS subfamily.</text>
</comment>
<organism evidence="12 13">
    <name type="scientific">Amphibacillus xylanus (strain ATCC 51415 / DSM 6626 / JCM 7361 / LMG 17667 / NBRC 15112 / Ep01)</name>
    <dbReference type="NCBI Taxonomy" id="698758"/>
    <lineage>
        <taxon>Bacteria</taxon>
        <taxon>Bacillati</taxon>
        <taxon>Bacillota</taxon>
        <taxon>Bacilli</taxon>
        <taxon>Bacillales</taxon>
        <taxon>Bacillaceae</taxon>
        <taxon>Amphibacillus</taxon>
    </lineage>
</organism>
<evidence type="ECO:0000256" key="2">
    <source>
        <dbReference type="ARBA" id="ARBA00006490"/>
    </source>
</evidence>
<dbReference type="PANTHER" id="PTHR11601">
    <property type="entry name" value="CYSTEINE DESULFURYLASE FAMILY MEMBER"/>
    <property type="match status" value="1"/>
</dbReference>
<dbReference type="Gene3D" id="3.90.1150.10">
    <property type="entry name" value="Aspartate Aminotransferase, domain 1"/>
    <property type="match status" value="1"/>
</dbReference>
<keyword evidence="4 12" id="KW-0808">Transferase</keyword>
<dbReference type="PATRIC" id="fig|698758.3.peg.1054"/>
<dbReference type="GO" id="GO:0051536">
    <property type="term" value="F:iron-sulfur cluster binding"/>
    <property type="evidence" value="ECO:0007669"/>
    <property type="project" value="UniProtKB-KW"/>
</dbReference>
<dbReference type="RefSeq" id="WP_015009796.1">
    <property type="nucleotide sequence ID" value="NC_018704.1"/>
</dbReference>
<evidence type="ECO:0000313" key="12">
    <source>
        <dbReference type="EMBL" id="BAM47191.1"/>
    </source>
</evidence>
<dbReference type="PROSITE" id="PS00595">
    <property type="entry name" value="AA_TRANSFER_CLASS_5"/>
    <property type="match status" value="1"/>
</dbReference>
<evidence type="ECO:0000259" key="11">
    <source>
        <dbReference type="Pfam" id="PF00266"/>
    </source>
</evidence>
<evidence type="ECO:0000256" key="9">
    <source>
        <dbReference type="ARBA" id="ARBA00050776"/>
    </source>
</evidence>
<dbReference type="InterPro" id="IPR020578">
    <property type="entry name" value="Aminotrans_V_PyrdxlP_BS"/>
</dbReference>
<dbReference type="InterPro" id="IPR015421">
    <property type="entry name" value="PyrdxlP-dep_Trfase_major"/>
</dbReference>
<keyword evidence="7" id="KW-0408">Iron</keyword>
<dbReference type="AlphaFoldDB" id="K0J3P6"/>
<evidence type="ECO:0000256" key="10">
    <source>
        <dbReference type="RuleBase" id="RU004504"/>
    </source>
</evidence>
<gene>
    <name evidence="12" type="primary">iscS</name>
    <name evidence="12" type="ordered locus">AXY_10590</name>
</gene>
<evidence type="ECO:0000256" key="7">
    <source>
        <dbReference type="ARBA" id="ARBA00023004"/>
    </source>
</evidence>
<keyword evidence="13" id="KW-1185">Reference proteome</keyword>
<name>K0J3P6_AMPXN</name>
<dbReference type="HOGENOM" id="CLU_003433_0_0_9"/>
<evidence type="ECO:0000256" key="1">
    <source>
        <dbReference type="ARBA" id="ARBA00001933"/>
    </source>
</evidence>
<protein>
    <recommendedName>
        <fullName evidence="3">cysteine desulfurase</fullName>
        <ecNumber evidence="3">2.8.1.7</ecNumber>
    </recommendedName>
</protein>
<evidence type="ECO:0000313" key="13">
    <source>
        <dbReference type="Proteomes" id="UP000006294"/>
    </source>
</evidence>
<dbReference type="SUPFAM" id="SSF53383">
    <property type="entry name" value="PLP-dependent transferases"/>
    <property type="match status" value="1"/>
</dbReference>
<dbReference type="NCBIfam" id="NF002806">
    <property type="entry name" value="PRK02948.1"/>
    <property type="match status" value="1"/>
</dbReference>
<feature type="domain" description="Aminotransferase class V" evidence="11">
    <location>
        <begin position="4"/>
        <end position="363"/>
    </location>
</feature>
<dbReference type="STRING" id="698758.AXY_10590"/>
<dbReference type="FunFam" id="3.40.640.10:FF:000084">
    <property type="entry name" value="IscS-like cysteine desulfurase"/>
    <property type="match status" value="1"/>
</dbReference>
<comment type="cofactor">
    <cofactor evidence="1 10">
        <name>pyridoxal 5'-phosphate</name>
        <dbReference type="ChEBI" id="CHEBI:597326"/>
    </cofactor>
</comment>
<dbReference type="KEGG" id="axl:AXY_10590"/>
<dbReference type="EC" id="2.8.1.7" evidence="3"/>
<dbReference type="OrthoDB" id="9808002at2"/>
<accession>K0J3P6</accession>
<dbReference type="GO" id="GO:0031071">
    <property type="term" value="F:cysteine desulfurase activity"/>
    <property type="evidence" value="ECO:0007669"/>
    <property type="project" value="UniProtKB-EC"/>
</dbReference>
<dbReference type="EMBL" id="AP012050">
    <property type="protein sequence ID" value="BAM47191.1"/>
    <property type="molecule type" value="Genomic_DNA"/>
</dbReference>
<dbReference type="PANTHER" id="PTHR11601:SF34">
    <property type="entry name" value="CYSTEINE DESULFURASE"/>
    <property type="match status" value="1"/>
</dbReference>
<evidence type="ECO:0000256" key="5">
    <source>
        <dbReference type="ARBA" id="ARBA00022723"/>
    </source>
</evidence>
<dbReference type="GO" id="GO:0046872">
    <property type="term" value="F:metal ion binding"/>
    <property type="evidence" value="ECO:0007669"/>
    <property type="project" value="UniProtKB-KW"/>
</dbReference>
<comment type="catalytic activity">
    <reaction evidence="9">
        <text>(sulfur carrier)-H + L-cysteine = (sulfur carrier)-SH + L-alanine</text>
        <dbReference type="Rhea" id="RHEA:43892"/>
        <dbReference type="Rhea" id="RHEA-COMP:14737"/>
        <dbReference type="Rhea" id="RHEA-COMP:14739"/>
        <dbReference type="ChEBI" id="CHEBI:29917"/>
        <dbReference type="ChEBI" id="CHEBI:35235"/>
        <dbReference type="ChEBI" id="CHEBI:57972"/>
        <dbReference type="ChEBI" id="CHEBI:64428"/>
        <dbReference type="EC" id="2.8.1.7"/>
    </reaction>
</comment>
<dbReference type="Pfam" id="PF00266">
    <property type="entry name" value="Aminotran_5"/>
    <property type="match status" value="1"/>
</dbReference>
<reference evidence="12 13" key="1">
    <citation type="submission" date="2011-01" db="EMBL/GenBank/DDBJ databases">
        <title>Whole genome sequence of Amphibacillus xylinus NBRC 15112.</title>
        <authorList>
            <person name="Nakazawa H."/>
            <person name="Katano Y."/>
            <person name="Nakamura S."/>
            <person name="Sasagawa M."/>
            <person name="Fukada J."/>
            <person name="Arai T."/>
            <person name="Sasakura N."/>
            <person name="Mochizuki D."/>
            <person name="Hosoyama A."/>
            <person name="Harada K."/>
            <person name="Horikawa H."/>
            <person name="Kato Y."/>
            <person name="Harada T."/>
            <person name="Sasaki K."/>
            <person name="Sekiguchi M."/>
            <person name="Hodoyama M."/>
            <person name="Nishiko R."/>
            <person name="Narita H."/>
            <person name="Hanamaki A."/>
            <person name="Hata C."/>
            <person name="Konno Y."/>
            <person name="Niimura Y."/>
            <person name="Yamazaki S."/>
            <person name="Fujita N."/>
        </authorList>
    </citation>
    <scope>NUCLEOTIDE SEQUENCE [LARGE SCALE GENOMIC DNA]</scope>
    <source>
        <strain evidence="13">ATCC 51415 / DSM 6626 / JCM 7361 / LMG 17667 / NBRC 15112 / Ep01</strain>
    </source>
</reference>
<evidence type="ECO:0000256" key="3">
    <source>
        <dbReference type="ARBA" id="ARBA00012239"/>
    </source>
</evidence>
<keyword evidence="8" id="KW-0411">Iron-sulfur</keyword>
<proteinExistence type="inferred from homology"/>
<dbReference type="PIRSF" id="PIRSF005572">
    <property type="entry name" value="NifS"/>
    <property type="match status" value="1"/>
</dbReference>
<dbReference type="eggNOG" id="COG1104">
    <property type="taxonomic scope" value="Bacteria"/>
</dbReference>
<dbReference type="InterPro" id="IPR015422">
    <property type="entry name" value="PyrdxlP-dep_Trfase_small"/>
</dbReference>
<dbReference type="InterPro" id="IPR000192">
    <property type="entry name" value="Aminotrans_V_dom"/>
</dbReference>